<dbReference type="Gene3D" id="3.50.50.60">
    <property type="entry name" value="FAD/NAD(P)-binding domain"/>
    <property type="match status" value="2"/>
</dbReference>
<dbReference type="Pfam" id="PF01593">
    <property type="entry name" value="Amino_oxidase"/>
    <property type="match status" value="1"/>
</dbReference>
<dbReference type="InterPro" id="IPR002937">
    <property type="entry name" value="Amino_oxidase"/>
</dbReference>
<evidence type="ECO:0000259" key="2">
    <source>
        <dbReference type="Pfam" id="PF01593"/>
    </source>
</evidence>
<accession>A0A6J6D8E9</accession>
<dbReference type="SUPFAM" id="SSF51905">
    <property type="entry name" value="FAD/NAD(P)-binding domain"/>
    <property type="match status" value="1"/>
</dbReference>
<protein>
    <submittedName>
        <fullName evidence="3">Unannotated protein</fullName>
    </submittedName>
</protein>
<dbReference type="PANTHER" id="PTHR43734">
    <property type="entry name" value="PHYTOENE DESATURASE"/>
    <property type="match status" value="1"/>
</dbReference>
<evidence type="ECO:0000313" key="3">
    <source>
        <dbReference type="EMBL" id="CAB4559575.1"/>
    </source>
</evidence>
<dbReference type="PANTHER" id="PTHR43734:SF7">
    <property type="entry name" value="4,4'-DIAPONEUROSPORENE OXYGENASE"/>
    <property type="match status" value="1"/>
</dbReference>
<proteinExistence type="predicted"/>
<organism evidence="3">
    <name type="scientific">freshwater metagenome</name>
    <dbReference type="NCBI Taxonomy" id="449393"/>
    <lineage>
        <taxon>unclassified sequences</taxon>
        <taxon>metagenomes</taxon>
        <taxon>ecological metagenomes</taxon>
    </lineage>
</organism>
<name>A0A6J6D8E9_9ZZZZ</name>
<gene>
    <name evidence="3" type="ORF">UFOPK1581_00706</name>
</gene>
<feature type="domain" description="Amine oxidase" evidence="2">
    <location>
        <begin position="13"/>
        <end position="273"/>
    </location>
</feature>
<keyword evidence="1" id="KW-0560">Oxidoreductase</keyword>
<sequence length="493" mass="53556">MSQKSIVVIGAGISGLATAALLAKAGHKVKVLEGSDWIGGKSKRIIVDGQRMDTGPALVTFPGVWKEFLRRYDNLGDTSIPASLIAPIEFEPLSEVGEYFYRGDKCLLPVEPGNKWHESWNRFEAVHGKLDKEITTLLTNTSMSPKAVPAVSKLVSNYGFRLTTKSYLDGLKWLPEGLKEVISIHTLNAGVAPESTLALFATMPAVMATQQVLVPVGGVNEIPLTLEKLARHAGAEIILNQKVVSISNKEVKTSSASYQADIVISSLDAKVTDRLLGKKTQEQNRKMSCSGVAIYAVLDQDLPEQTKTHSVIMPDDPAKLHKSLGNKELPEHSMVFVNYYKAGHIYPNKKSTVAVLITAPADGKHYGIDSDFAKRELVRVSKVMGLPKNIKEYFGEFQILDPEYFSGWGATGGALYGEARKIWQSGPLHQPKHSSVLRPWLWRVGASTHPGGGIPAVLGGSLIATEKLMKRIGDQDQSEGDASLIPLLATNAD</sequence>
<dbReference type="GO" id="GO:0016491">
    <property type="term" value="F:oxidoreductase activity"/>
    <property type="evidence" value="ECO:0007669"/>
    <property type="project" value="UniProtKB-KW"/>
</dbReference>
<reference evidence="3" key="1">
    <citation type="submission" date="2020-05" db="EMBL/GenBank/DDBJ databases">
        <authorList>
            <person name="Chiriac C."/>
            <person name="Salcher M."/>
            <person name="Ghai R."/>
            <person name="Kavagutti S V."/>
        </authorList>
    </citation>
    <scope>NUCLEOTIDE SEQUENCE</scope>
</reference>
<dbReference type="AlphaFoldDB" id="A0A6J6D8E9"/>
<dbReference type="InterPro" id="IPR036188">
    <property type="entry name" value="FAD/NAD-bd_sf"/>
</dbReference>
<evidence type="ECO:0000256" key="1">
    <source>
        <dbReference type="ARBA" id="ARBA00023002"/>
    </source>
</evidence>
<dbReference type="EMBL" id="CAEZTB010000121">
    <property type="protein sequence ID" value="CAB4559575.1"/>
    <property type="molecule type" value="Genomic_DNA"/>
</dbReference>